<feature type="repeat" description="TPR" evidence="1">
    <location>
        <begin position="105"/>
        <end position="138"/>
    </location>
</feature>
<sequence length="281" mass="31934">MKNVLTYILLLLSITVVAQDKTEEKAALKLKLKAQSFVAEANDLADSDAFVEAEMEYRKALSIKPTQVAGAYNLGHQYIKKGNFEEALYRNQQAAKNATTKEEKHNAFHNMGNILMEEKKCKEAVEAYKSALRSDPSDDETRYNFALAKACAKQQEDDNPQDDDKDGENNKDKDDSKDKDKDKEQEDNKDKDQQDKEDQGDKDKKDGDQDKDEEGAPKDDKESDPKEGDKENQQNQPQPGQMSPQQIKNLLEAMNNQEQKVQEKINAQKVKGAKQQTDKDW</sequence>
<dbReference type="GO" id="GO:0006493">
    <property type="term" value="P:protein O-linked glycosylation"/>
    <property type="evidence" value="ECO:0007669"/>
    <property type="project" value="TreeGrafter"/>
</dbReference>
<dbReference type="SUPFAM" id="SSF48452">
    <property type="entry name" value="TPR-like"/>
    <property type="match status" value="1"/>
</dbReference>
<protein>
    <submittedName>
        <fullName evidence="4">Tetratricopeptide repeat-containing protein</fullName>
    </submittedName>
</protein>
<name>A0A1I3J8P1_9FLAO</name>
<dbReference type="STRING" id="1144750.SAMN05443431_101300"/>
<dbReference type="PANTHER" id="PTHR44998:SF1">
    <property type="entry name" value="UDP-N-ACETYLGLUCOSAMINE--PEPTIDE N-ACETYLGLUCOSAMINYLTRANSFERASE 110 KDA SUBUNIT"/>
    <property type="match status" value="1"/>
</dbReference>
<dbReference type="InterPro" id="IPR019734">
    <property type="entry name" value="TPR_rpt"/>
</dbReference>
<keyword evidence="1" id="KW-0802">TPR repeat</keyword>
<proteinExistence type="predicted"/>
<evidence type="ECO:0000256" key="3">
    <source>
        <dbReference type="SAM" id="SignalP"/>
    </source>
</evidence>
<dbReference type="RefSeq" id="WP_090836849.1">
    <property type="nucleotide sequence ID" value="NZ_FORM01000001.1"/>
</dbReference>
<dbReference type="InterPro" id="IPR011990">
    <property type="entry name" value="TPR-like_helical_dom_sf"/>
</dbReference>
<evidence type="ECO:0000313" key="5">
    <source>
        <dbReference type="Proteomes" id="UP000199559"/>
    </source>
</evidence>
<dbReference type="AlphaFoldDB" id="A0A1I3J8P1"/>
<evidence type="ECO:0000256" key="2">
    <source>
        <dbReference type="SAM" id="MobiDB-lite"/>
    </source>
</evidence>
<feature type="compositionally biased region" description="Acidic residues" evidence="2">
    <location>
        <begin position="157"/>
        <end position="166"/>
    </location>
</feature>
<feature type="compositionally biased region" description="Basic and acidic residues" evidence="2">
    <location>
        <begin position="167"/>
        <end position="232"/>
    </location>
</feature>
<dbReference type="GO" id="GO:0016757">
    <property type="term" value="F:glycosyltransferase activity"/>
    <property type="evidence" value="ECO:0007669"/>
    <property type="project" value="TreeGrafter"/>
</dbReference>
<dbReference type="PANTHER" id="PTHR44998">
    <property type="match status" value="1"/>
</dbReference>
<dbReference type="EMBL" id="FORM01000001">
    <property type="protein sequence ID" value="SFI56563.1"/>
    <property type="molecule type" value="Genomic_DNA"/>
</dbReference>
<reference evidence="5" key="1">
    <citation type="submission" date="2016-10" db="EMBL/GenBank/DDBJ databases">
        <authorList>
            <person name="Varghese N."/>
            <person name="Submissions S."/>
        </authorList>
    </citation>
    <scope>NUCLEOTIDE SEQUENCE [LARGE SCALE GENOMIC DNA]</scope>
    <source>
        <strain evidence="5">DSM 28881</strain>
    </source>
</reference>
<gene>
    <name evidence="4" type="ORF">SAMN05443431_101300</name>
</gene>
<feature type="region of interest" description="Disordered" evidence="2">
    <location>
        <begin position="151"/>
        <end position="281"/>
    </location>
</feature>
<feature type="signal peptide" evidence="3">
    <location>
        <begin position="1"/>
        <end position="18"/>
    </location>
</feature>
<accession>A0A1I3J8P1</accession>
<evidence type="ECO:0000313" key="4">
    <source>
        <dbReference type="EMBL" id="SFI56563.1"/>
    </source>
</evidence>
<organism evidence="4 5">
    <name type="scientific">Olleya namhaensis</name>
    <dbReference type="NCBI Taxonomy" id="1144750"/>
    <lineage>
        <taxon>Bacteria</taxon>
        <taxon>Pseudomonadati</taxon>
        <taxon>Bacteroidota</taxon>
        <taxon>Flavobacteriia</taxon>
        <taxon>Flavobacteriales</taxon>
        <taxon>Flavobacteriaceae</taxon>
    </lineage>
</organism>
<keyword evidence="5" id="KW-1185">Reference proteome</keyword>
<keyword evidence="3" id="KW-0732">Signal</keyword>
<dbReference type="SMART" id="SM00028">
    <property type="entry name" value="TPR"/>
    <property type="match status" value="3"/>
</dbReference>
<feature type="compositionally biased region" description="Polar residues" evidence="2">
    <location>
        <begin position="233"/>
        <end position="259"/>
    </location>
</feature>
<dbReference type="Proteomes" id="UP000199559">
    <property type="component" value="Unassembled WGS sequence"/>
</dbReference>
<evidence type="ECO:0000256" key="1">
    <source>
        <dbReference type="PROSITE-ProRule" id="PRU00339"/>
    </source>
</evidence>
<feature type="chain" id="PRO_5011510000" evidence="3">
    <location>
        <begin position="19"/>
        <end position="281"/>
    </location>
</feature>
<dbReference type="PROSITE" id="PS50005">
    <property type="entry name" value="TPR"/>
    <property type="match status" value="1"/>
</dbReference>
<dbReference type="Gene3D" id="1.25.40.10">
    <property type="entry name" value="Tetratricopeptide repeat domain"/>
    <property type="match status" value="2"/>
</dbReference>
<dbReference type="Pfam" id="PF13181">
    <property type="entry name" value="TPR_8"/>
    <property type="match status" value="1"/>
</dbReference>